<keyword evidence="4" id="KW-0997">Cell inner membrane</keyword>
<evidence type="ECO:0000256" key="4">
    <source>
        <dbReference type="ARBA" id="ARBA00022519"/>
    </source>
</evidence>
<accession>A0A318TEF7</accession>
<dbReference type="PROSITE" id="PS50109">
    <property type="entry name" value="HIS_KIN"/>
    <property type="match status" value="1"/>
</dbReference>
<comment type="caution">
    <text evidence="12">The sequence shown here is derived from an EMBL/GenBank/DDBJ whole genome shotgun (WGS) entry which is preliminary data.</text>
</comment>
<keyword evidence="8" id="KW-1133">Transmembrane helix</keyword>
<dbReference type="PANTHER" id="PTHR44936">
    <property type="entry name" value="SENSOR PROTEIN CREC"/>
    <property type="match status" value="1"/>
</dbReference>
<dbReference type="InterPro" id="IPR004358">
    <property type="entry name" value="Sig_transdc_His_kin-like_C"/>
</dbReference>
<evidence type="ECO:0000256" key="9">
    <source>
        <dbReference type="ARBA" id="ARBA00023012"/>
    </source>
</evidence>
<evidence type="ECO:0000259" key="11">
    <source>
        <dbReference type="PROSITE" id="PS50109"/>
    </source>
</evidence>
<dbReference type="SMART" id="SM00387">
    <property type="entry name" value="HATPase_c"/>
    <property type="match status" value="1"/>
</dbReference>
<name>A0A318TEF7_9BRAD</name>
<comment type="subcellular location">
    <subcellularLocation>
        <location evidence="2">Cell inner membrane</location>
        <topology evidence="2">Multi-pass membrane protein</topology>
    </subcellularLocation>
</comment>
<dbReference type="SUPFAM" id="SSF55874">
    <property type="entry name" value="ATPase domain of HSP90 chaperone/DNA topoisomerase II/histidine kinase"/>
    <property type="match status" value="1"/>
</dbReference>
<gene>
    <name evidence="12" type="ORF">BJ122_11324</name>
</gene>
<dbReference type="GO" id="GO:0000155">
    <property type="term" value="F:phosphorelay sensor kinase activity"/>
    <property type="evidence" value="ECO:0007669"/>
    <property type="project" value="TreeGrafter"/>
</dbReference>
<dbReference type="PANTHER" id="PTHR44936:SF5">
    <property type="entry name" value="SENSOR HISTIDINE KINASE ENVZ"/>
    <property type="match status" value="1"/>
</dbReference>
<dbReference type="GO" id="GO:0005886">
    <property type="term" value="C:plasma membrane"/>
    <property type="evidence" value="ECO:0007669"/>
    <property type="project" value="UniProtKB-SubCell"/>
</dbReference>
<dbReference type="InterPro" id="IPR036890">
    <property type="entry name" value="HATPase_C_sf"/>
</dbReference>
<reference evidence="12 13" key="1">
    <citation type="submission" date="2018-06" db="EMBL/GenBank/DDBJ databases">
        <title>Genomic Encyclopedia of Archaeal and Bacterial Type Strains, Phase II (KMG-II): from individual species to whole genera.</title>
        <authorList>
            <person name="Goeker M."/>
        </authorList>
    </citation>
    <scope>NUCLEOTIDE SEQUENCE [LARGE SCALE GENOMIC DNA]</scope>
    <source>
        <strain evidence="12 13">JCM 11668</strain>
    </source>
</reference>
<evidence type="ECO:0000256" key="5">
    <source>
        <dbReference type="ARBA" id="ARBA00022679"/>
    </source>
</evidence>
<evidence type="ECO:0000313" key="13">
    <source>
        <dbReference type="Proteomes" id="UP000248148"/>
    </source>
</evidence>
<proteinExistence type="predicted"/>
<evidence type="ECO:0000256" key="3">
    <source>
        <dbReference type="ARBA" id="ARBA00012438"/>
    </source>
</evidence>
<dbReference type="InterPro" id="IPR005467">
    <property type="entry name" value="His_kinase_dom"/>
</dbReference>
<feature type="domain" description="Histidine kinase" evidence="11">
    <location>
        <begin position="68"/>
        <end position="173"/>
    </location>
</feature>
<keyword evidence="6" id="KW-0812">Transmembrane</keyword>
<keyword evidence="4" id="KW-1003">Cell membrane</keyword>
<dbReference type="Proteomes" id="UP000248148">
    <property type="component" value="Unassembled WGS sequence"/>
</dbReference>
<evidence type="ECO:0000256" key="1">
    <source>
        <dbReference type="ARBA" id="ARBA00000085"/>
    </source>
</evidence>
<evidence type="ECO:0000256" key="7">
    <source>
        <dbReference type="ARBA" id="ARBA00022777"/>
    </source>
</evidence>
<keyword evidence="10" id="KW-0472">Membrane</keyword>
<protein>
    <recommendedName>
        <fullName evidence="3">histidine kinase</fullName>
        <ecNumber evidence="3">2.7.13.3</ecNumber>
    </recommendedName>
</protein>
<dbReference type="EC" id="2.7.13.3" evidence="3"/>
<comment type="catalytic activity">
    <reaction evidence="1">
        <text>ATP + protein L-histidine = ADP + protein N-phospho-L-histidine.</text>
        <dbReference type="EC" id="2.7.13.3"/>
    </reaction>
</comment>
<organism evidence="12 13">
    <name type="scientific">Rhodopseudomonas faecalis</name>
    <dbReference type="NCBI Taxonomy" id="99655"/>
    <lineage>
        <taxon>Bacteria</taxon>
        <taxon>Pseudomonadati</taxon>
        <taxon>Pseudomonadota</taxon>
        <taxon>Alphaproteobacteria</taxon>
        <taxon>Hyphomicrobiales</taxon>
        <taxon>Nitrobacteraceae</taxon>
        <taxon>Rhodopseudomonas</taxon>
    </lineage>
</organism>
<evidence type="ECO:0000256" key="2">
    <source>
        <dbReference type="ARBA" id="ARBA00004429"/>
    </source>
</evidence>
<keyword evidence="13" id="KW-1185">Reference proteome</keyword>
<keyword evidence="5" id="KW-0808">Transferase</keyword>
<dbReference type="CDD" id="cd00075">
    <property type="entry name" value="HATPase"/>
    <property type="match status" value="1"/>
</dbReference>
<dbReference type="Pfam" id="PF02518">
    <property type="entry name" value="HATPase_c"/>
    <property type="match status" value="1"/>
</dbReference>
<dbReference type="PRINTS" id="PR00344">
    <property type="entry name" value="BCTRLSENSOR"/>
</dbReference>
<keyword evidence="7 12" id="KW-0418">Kinase</keyword>
<keyword evidence="9" id="KW-0902">Two-component regulatory system</keyword>
<evidence type="ECO:0000256" key="6">
    <source>
        <dbReference type="ARBA" id="ARBA00022692"/>
    </source>
</evidence>
<evidence type="ECO:0000256" key="10">
    <source>
        <dbReference type="ARBA" id="ARBA00023136"/>
    </source>
</evidence>
<evidence type="ECO:0000256" key="8">
    <source>
        <dbReference type="ARBA" id="ARBA00022989"/>
    </source>
</evidence>
<dbReference type="Gene3D" id="3.30.565.10">
    <property type="entry name" value="Histidine kinase-like ATPase, C-terminal domain"/>
    <property type="match status" value="1"/>
</dbReference>
<sequence>MLTDITTISRMMDETLDYLRDDAQSETVTRIDLPSFLKTICFDLADMGHDVAYVGPGRLSYECRPRALSRAITNIVGNAVKFAGKVSVALAEDETGQIEIEIAENGPGIPESIRDRVFDPFFKADNARTSINKGFGLGLSIAREVVQRHGGAIELNSNDPTGLRVVMTMPAVGAVSSKSSKRQCA</sequence>
<evidence type="ECO:0000313" key="12">
    <source>
        <dbReference type="EMBL" id="PYF02240.1"/>
    </source>
</evidence>
<dbReference type="AlphaFoldDB" id="A0A318TEF7"/>
<dbReference type="InterPro" id="IPR003594">
    <property type="entry name" value="HATPase_dom"/>
</dbReference>
<dbReference type="EMBL" id="QJTI01000013">
    <property type="protein sequence ID" value="PYF02240.1"/>
    <property type="molecule type" value="Genomic_DNA"/>
</dbReference>
<dbReference type="InterPro" id="IPR050980">
    <property type="entry name" value="2C_sensor_his_kinase"/>
</dbReference>